<reference evidence="2" key="1">
    <citation type="submission" date="2020-10" db="EMBL/GenBank/DDBJ databases">
        <title>Chromosome-scale genome assembly of the Allis shad, Alosa alosa.</title>
        <authorList>
            <person name="Margot Z."/>
            <person name="Christophe K."/>
            <person name="Cabau C."/>
            <person name="Louis A."/>
            <person name="Berthelot C."/>
            <person name="Parey E."/>
            <person name="Roest Crollius H."/>
            <person name="Montfort J."/>
            <person name="Robinson-Rechavi M."/>
            <person name="Bucao C."/>
            <person name="Bouchez O."/>
            <person name="Gislard M."/>
            <person name="Lluch J."/>
            <person name="Milhes M."/>
            <person name="Lampietro C."/>
            <person name="Lopez Roques C."/>
            <person name="Donnadieu C."/>
            <person name="Braasch I."/>
            <person name="Desvignes T."/>
            <person name="Postlethwait J."/>
            <person name="Bobe J."/>
            <person name="Guiguen Y."/>
        </authorList>
    </citation>
    <scope>NUCLEOTIDE SEQUENCE</scope>
    <source>
        <strain evidence="2">M-15738</strain>
        <tissue evidence="2">Blood</tissue>
    </source>
</reference>
<gene>
    <name evidence="2" type="ORF">AALO_G00282090</name>
</gene>
<feature type="region of interest" description="Disordered" evidence="1">
    <location>
        <begin position="1"/>
        <end position="28"/>
    </location>
</feature>
<keyword evidence="3" id="KW-1185">Reference proteome</keyword>
<accession>A0AAV6FPP2</accession>
<feature type="compositionally biased region" description="Basic and acidic residues" evidence="1">
    <location>
        <begin position="18"/>
        <end position="28"/>
    </location>
</feature>
<proteinExistence type="predicted"/>
<feature type="non-terminal residue" evidence="2">
    <location>
        <position position="149"/>
    </location>
</feature>
<feature type="compositionally biased region" description="Basic residues" evidence="1">
    <location>
        <begin position="1"/>
        <end position="17"/>
    </location>
</feature>
<dbReference type="Proteomes" id="UP000823561">
    <property type="component" value="Chromosome 22"/>
</dbReference>
<name>A0AAV6FPP2_9TELE</name>
<evidence type="ECO:0000313" key="2">
    <source>
        <dbReference type="EMBL" id="KAG5263062.1"/>
    </source>
</evidence>
<dbReference type="AlphaFoldDB" id="A0AAV6FPP2"/>
<organism evidence="2 3">
    <name type="scientific">Alosa alosa</name>
    <name type="common">allis shad</name>
    <dbReference type="NCBI Taxonomy" id="278164"/>
    <lineage>
        <taxon>Eukaryota</taxon>
        <taxon>Metazoa</taxon>
        <taxon>Chordata</taxon>
        <taxon>Craniata</taxon>
        <taxon>Vertebrata</taxon>
        <taxon>Euteleostomi</taxon>
        <taxon>Actinopterygii</taxon>
        <taxon>Neopterygii</taxon>
        <taxon>Teleostei</taxon>
        <taxon>Clupei</taxon>
        <taxon>Clupeiformes</taxon>
        <taxon>Clupeoidei</taxon>
        <taxon>Clupeidae</taxon>
        <taxon>Alosa</taxon>
    </lineage>
</organism>
<dbReference type="EMBL" id="JADWDJ010000022">
    <property type="protein sequence ID" value="KAG5263062.1"/>
    <property type="molecule type" value="Genomic_DNA"/>
</dbReference>
<evidence type="ECO:0000313" key="3">
    <source>
        <dbReference type="Proteomes" id="UP000823561"/>
    </source>
</evidence>
<sequence>MRRKRRRGKNASKRQQKKGNDTHSECKSFSHFPVHLQRGKTIDTSRERGIQCRQAESLTGGGCSRQMLKCLGWLGLTLRRAIRVSPMNSLWVSLSSSHTDTLRGGEGEHTHTHTHTHKHTHTHTFTWLARNYRRIYSERGQDKFKGTHT</sequence>
<comment type="caution">
    <text evidence="2">The sequence shown here is derived from an EMBL/GenBank/DDBJ whole genome shotgun (WGS) entry which is preliminary data.</text>
</comment>
<protein>
    <submittedName>
        <fullName evidence="2">Uncharacterized protein</fullName>
    </submittedName>
</protein>
<evidence type="ECO:0000256" key="1">
    <source>
        <dbReference type="SAM" id="MobiDB-lite"/>
    </source>
</evidence>